<protein>
    <submittedName>
        <fullName evidence="2">Uncharacterized protein</fullName>
    </submittedName>
</protein>
<dbReference type="Proteomes" id="UP000015105">
    <property type="component" value="Chromosome 3D"/>
</dbReference>
<feature type="compositionally biased region" description="Pro residues" evidence="1">
    <location>
        <begin position="56"/>
        <end position="74"/>
    </location>
</feature>
<proteinExistence type="predicted"/>
<reference evidence="2" key="4">
    <citation type="submission" date="2019-03" db="UniProtKB">
        <authorList>
            <consortium name="EnsemblPlants"/>
        </authorList>
    </citation>
    <scope>IDENTIFICATION</scope>
</reference>
<dbReference type="Gramene" id="AET3Gv20736400.9">
    <property type="protein sequence ID" value="AET3Gv20736400.9"/>
    <property type="gene ID" value="AET3Gv20736400"/>
</dbReference>
<dbReference type="AlphaFoldDB" id="A0A453FPN0"/>
<reference evidence="2" key="5">
    <citation type="journal article" date="2021" name="G3 (Bethesda)">
        <title>Aegilops tauschii genome assembly Aet v5.0 features greater sequence contiguity and improved annotation.</title>
        <authorList>
            <person name="Wang L."/>
            <person name="Zhu T."/>
            <person name="Rodriguez J.C."/>
            <person name="Deal K.R."/>
            <person name="Dubcovsky J."/>
            <person name="McGuire P.E."/>
            <person name="Lux T."/>
            <person name="Spannagl M."/>
            <person name="Mayer K.F.X."/>
            <person name="Baldrich P."/>
            <person name="Meyers B.C."/>
            <person name="Huo N."/>
            <person name="Gu Y.Q."/>
            <person name="Zhou H."/>
            <person name="Devos K.M."/>
            <person name="Bennetzen J.L."/>
            <person name="Unver T."/>
            <person name="Budak H."/>
            <person name="Gulick P.J."/>
            <person name="Galiba G."/>
            <person name="Kalapos B."/>
            <person name="Nelson D.R."/>
            <person name="Li P."/>
            <person name="You F.M."/>
            <person name="Luo M.C."/>
            <person name="Dvorak J."/>
        </authorList>
    </citation>
    <scope>NUCLEOTIDE SEQUENCE [LARGE SCALE GENOMIC DNA]</scope>
    <source>
        <strain evidence="2">cv. AL8/78</strain>
    </source>
</reference>
<reference evidence="3" key="1">
    <citation type="journal article" date="2014" name="Science">
        <title>Ancient hybridizations among the ancestral genomes of bread wheat.</title>
        <authorList>
            <consortium name="International Wheat Genome Sequencing Consortium,"/>
            <person name="Marcussen T."/>
            <person name="Sandve S.R."/>
            <person name="Heier L."/>
            <person name="Spannagl M."/>
            <person name="Pfeifer M."/>
            <person name="Jakobsen K.S."/>
            <person name="Wulff B.B."/>
            <person name="Steuernagel B."/>
            <person name="Mayer K.F."/>
            <person name="Olsen O.A."/>
        </authorList>
    </citation>
    <scope>NUCLEOTIDE SEQUENCE [LARGE SCALE GENOMIC DNA]</scope>
    <source>
        <strain evidence="3">cv. AL8/78</strain>
    </source>
</reference>
<evidence type="ECO:0000256" key="1">
    <source>
        <dbReference type="SAM" id="MobiDB-lite"/>
    </source>
</evidence>
<sequence length="107" mass="11323">SGTKSDNIGQRCVYDKARQIQSPSPNHTAQLQAQGATRPFPSFLPAHSLDSSISKPKPPISITPPHPGSNPPPRNSGINPREPGEKGQRKNPSQLAPHGGQLLLPVG</sequence>
<reference evidence="2" key="3">
    <citation type="journal article" date="2017" name="Nature">
        <title>Genome sequence of the progenitor of the wheat D genome Aegilops tauschii.</title>
        <authorList>
            <person name="Luo M.C."/>
            <person name="Gu Y.Q."/>
            <person name="Puiu D."/>
            <person name="Wang H."/>
            <person name="Twardziok S.O."/>
            <person name="Deal K.R."/>
            <person name="Huo N."/>
            <person name="Zhu T."/>
            <person name="Wang L."/>
            <person name="Wang Y."/>
            <person name="McGuire P.E."/>
            <person name="Liu S."/>
            <person name="Long H."/>
            <person name="Ramasamy R.K."/>
            <person name="Rodriguez J.C."/>
            <person name="Van S.L."/>
            <person name="Yuan L."/>
            <person name="Wang Z."/>
            <person name="Xia Z."/>
            <person name="Xiao L."/>
            <person name="Anderson O.D."/>
            <person name="Ouyang S."/>
            <person name="Liang Y."/>
            <person name="Zimin A.V."/>
            <person name="Pertea G."/>
            <person name="Qi P."/>
            <person name="Bennetzen J.L."/>
            <person name="Dai X."/>
            <person name="Dawson M.W."/>
            <person name="Muller H.G."/>
            <person name="Kugler K."/>
            <person name="Rivarola-Duarte L."/>
            <person name="Spannagl M."/>
            <person name="Mayer K.F.X."/>
            <person name="Lu F.H."/>
            <person name="Bevan M.W."/>
            <person name="Leroy P."/>
            <person name="Li P."/>
            <person name="You F.M."/>
            <person name="Sun Q."/>
            <person name="Liu Z."/>
            <person name="Lyons E."/>
            <person name="Wicker T."/>
            <person name="Salzberg S.L."/>
            <person name="Devos K.M."/>
            <person name="Dvorak J."/>
        </authorList>
    </citation>
    <scope>NUCLEOTIDE SEQUENCE [LARGE SCALE GENOMIC DNA]</scope>
    <source>
        <strain evidence="2">cv. AL8/78</strain>
    </source>
</reference>
<accession>A0A453FPN0</accession>
<name>A0A453FPN0_AEGTS</name>
<dbReference type="EnsemblPlants" id="AET3Gv20736400.9">
    <property type="protein sequence ID" value="AET3Gv20736400.9"/>
    <property type="gene ID" value="AET3Gv20736400"/>
</dbReference>
<organism evidence="2 3">
    <name type="scientific">Aegilops tauschii subsp. strangulata</name>
    <name type="common">Goatgrass</name>
    <dbReference type="NCBI Taxonomy" id="200361"/>
    <lineage>
        <taxon>Eukaryota</taxon>
        <taxon>Viridiplantae</taxon>
        <taxon>Streptophyta</taxon>
        <taxon>Embryophyta</taxon>
        <taxon>Tracheophyta</taxon>
        <taxon>Spermatophyta</taxon>
        <taxon>Magnoliopsida</taxon>
        <taxon>Liliopsida</taxon>
        <taxon>Poales</taxon>
        <taxon>Poaceae</taxon>
        <taxon>BOP clade</taxon>
        <taxon>Pooideae</taxon>
        <taxon>Triticodae</taxon>
        <taxon>Triticeae</taxon>
        <taxon>Triticinae</taxon>
        <taxon>Aegilops</taxon>
    </lineage>
</organism>
<feature type="compositionally biased region" description="Polar residues" evidence="1">
    <location>
        <begin position="19"/>
        <end position="35"/>
    </location>
</feature>
<reference evidence="3" key="2">
    <citation type="journal article" date="2017" name="Nat. Plants">
        <title>The Aegilops tauschii genome reveals multiple impacts of transposons.</title>
        <authorList>
            <person name="Zhao G."/>
            <person name="Zou C."/>
            <person name="Li K."/>
            <person name="Wang K."/>
            <person name="Li T."/>
            <person name="Gao L."/>
            <person name="Zhang X."/>
            <person name="Wang H."/>
            <person name="Yang Z."/>
            <person name="Liu X."/>
            <person name="Jiang W."/>
            <person name="Mao L."/>
            <person name="Kong X."/>
            <person name="Jiao Y."/>
            <person name="Jia J."/>
        </authorList>
    </citation>
    <scope>NUCLEOTIDE SEQUENCE [LARGE SCALE GENOMIC DNA]</scope>
    <source>
        <strain evidence="3">cv. AL8/78</strain>
    </source>
</reference>
<evidence type="ECO:0000313" key="3">
    <source>
        <dbReference type="Proteomes" id="UP000015105"/>
    </source>
</evidence>
<feature type="region of interest" description="Disordered" evidence="1">
    <location>
        <begin position="16"/>
        <end position="107"/>
    </location>
</feature>
<keyword evidence="3" id="KW-1185">Reference proteome</keyword>
<evidence type="ECO:0000313" key="2">
    <source>
        <dbReference type="EnsemblPlants" id="AET3Gv20736400.9"/>
    </source>
</evidence>